<comment type="caution">
    <text evidence="1">The sequence shown here is derived from an EMBL/GenBank/DDBJ whole genome shotgun (WGS) entry which is preliminary data.</text>
</comment>
<protein>
    <submittedName>
        <fullName evidence="1">Uncharacterized protein</fullName>
    </submittedName>
</protein>
<proteinExistence type="predicted"/>
<evidence type="ECO:0000313" key="1">
    <source>
        <dbReference type="EMBL" id="RIV20557.1"/>
    </source>
</evidence>
<reference evidence="1 2" key="1">
    <citation type="submission" date="2018-08" db="EMBL/GenBank/DDBJ databases">
        <title>Fibrisoma montanum sp. nov., isolated from Danxia mountain soil.</title>
        <authorList>
            <person name="Huang Y."/>
        </authorList>
    </citation>
    <scope>NUCLEOTIDE SEQUENCE [LARGE SCALE GENOMIC DNA]</scope>
    <source>
        <strain evidence="1 2">HYT19</strain>
    </source>
</reference>
<sequence>MKPQFIALLVSVETSYSMMLINVAEIVTITGLYDKGTEIRLKDGRVLRSLQPFAQILPMITDASAIAPSAMGAYSQEAELLNPSTRSFPGSEQS</sequence>
<keyword evidence="2" id="KW-1185">Reference proteome</keyword>
<dbReference type="AlphaFoldDB" id="A0A418M417"/>
<name>A0A418M417_9BACT</name>
<evidence type="ECO:0000313" key="2">
    <source>
        <dbReference type="Proteomes" id="UP000283523"/>
    </source>
</evidence>
<dbReference type="RefSeq" id="WP_119669725.1">
    <property type="nucleotide sequence ID" value="NZ_QXED01000006.1"/>
</dbReference>
<dbReference type="Proteomes" id="UP000283523">
    <property type="component" value="Unassembled WGS sequence"/>
</dbReference>
<accession>A0A418M417</accession>
<dbReference type="EMBL" id="QXED01000006">
    <property type="protein sequence ID" value="RIV20557.1"/>
    <property type="molecule type" value="Genomic_DNA"/>
</dbReference>
<organism evidence="1 2">
    <name type="scientific">Fibrisoma montanum</name>
    <dbReference type="NCBI Taxonomy" id="2305895"/>
    <lineage>
        <taxon>Bacteria</taxon>
        <taxon>Pseudomonadati</taxon>
        <taxon>Bacteroidota</taxon>
        <taxon>Cytophagia</taxon>
        <taxon>Cytophagales</taxon>
        <taxon>Spirosomataceae</taxon>
        <taxon>Fibrisoma</taxon>
    </lineage>
</organism>
<gene>
    <name evidence="1" type="ORF">DYU11_21160</name>
</gene>